<feature type="region of interest" description="Disordered" evidence="1">
    <location>
        <begin position="299"/>
        <end position="336"/>
    </location>
</feature>
<proteinExistence type="predicted"/>
<dbReference type="Pfam" id="PF09741">
    <property type="entry name" value="DUF2045"/>
    <property type="match status" value="1"/>
</dbReference>
<keyword evidence="3" id="KW-1185">Reference proteome</keyword>
<evidence type="ECO:0000256" key="1">
    <source>
        <dbReference type="SAM" id="MobiDB-lite"/>
    </source>
</evidence>
<dbReference type="Proteomes" id="UP001485043">
    <property type="component" value="Unassembled WGS sequence"/>
</dbReference>
<protein>
    <submittedName>
        <fullName evidence="2">Uncharacterized protein</fullName>
    </submittedName>
</protein>
<comment type="caution">
    <text evidence="2">The sequence shown here is derived from an EMBL/GenBank/DDBJ whole genome shotgun (WGS) entry which is preliminary data.</text>
</comment>
<feature type="compositionally biased region" description="Basic and acidic residues" evidence="1">
    <location>
        <begin position="239"/>
        <end position="250"/>
    </location>
</feature>
<dbReference type="InterPro" id="IPR019141">
    <property type="entry name" value="DUF2045"/>
</dbReference>
<feature type="region of interest" description="Disordered" evidence="1">
    <location>
        <begin position="187"/>
        <end position="206"/>
    </location>
</feature>
<dbReference type="EMBL" id="JALJOV010000041">
    <property type="protein sequence ID" value="KAK9868187.1"/>
    <property type="molecule type" value="Genomic_DNA"/>
</dbReference>
<organism evidence="2 3">
    <name type="scientific">Apatococcus fuscideae</name>
    <dbReference type="NCBI Taxonomy" id="2026836"/>
    <lineage>
        <taxon>Eukaryota</taxon>
        <taxon>Viridiplantae</taxon>
        <taxon>Chlorophyta</taxon>
        <taxon>core chlorophytes</taxon>
        <taxon>Trebouxiophyceae</taxon>
        <taxon>Chlorellales</taxon>
        <taxon>Chlorellaceae</taxon>
        <taxon>Apatococcus</taxon>
    </lineage>
</organism>
<gene>
    <name evidence="2" type="ORF">WJX84_008362</name>
</gene>
<evidence type="ECO:0000313" key="2">
    <source>
        <dbReference type="EMBL" id="KAK9868187.1"/>
    </source>
</evidence>
<dbReference type="PANTHER" id="PTHR21477:SF13">
    <property type="entry name" value="KIAA0930"/>
    <property type="match status" value="1"/>
</dbReference>
<feature type="compositionally biased region" description="Basic and acidic residues" evidence="1">
    <location>
        <begin position="222"/>
        <end position="231"/>
    </location>
</feature>
<dbReference type="PANTHER" id="PTHR21477">
    <property type="entry name" value="ZGC:172139"/>
    <property type="match status" value="1"/>
</dbReference>
<accession>A0AAW1TI45</accession>
<feature type="compositionally biased region" description="Low complexity" evidence="1">
    <location>
        <begin position="310"/>
        <end position="332"/>
    </location>
</feature>
<evidence type="ECO:0000313" key="3">
    <source>
        <dbReference type="Proteomes" id="UP001485043"/>
    </source>
</evidence>
<name>A0AAW1TI45_9CHLO</name>
<sequence length="392" mass="42209">MRSGLSNSSRGQSYQQVFNRTFVKGEGLPSQHEDLLFFVPQAVGPGTPAFVRRRGKDALSDIHHTSIDWRRTLDLNLLVHSEYTLTVAACAYDALHIHRLQDSSSSMPGLTQVKRSIAALPVYMAVCPDGGRGGWEQPQPSYPNIYFAVDDFQEVFSSLVLPDAHWTGFRANASLAFAWRPPLLDPTAGVDSGDPQPTRVKMTGPGGDGFAEVAVTWLPRSDPLDPSHHPSMDGSEPVDGTHLRAPDAADQRQGAKQAPPSDALKPAEFTSLHQTPAADRYSSHGPLHIRQKAVDGWEKQDPGHVAGKHSSVSSSSSGWVPVEGGSTGSSSGAEDDLGSWRSRLWSHVASRLPPSMTGIDALPKSDAGPMQVRCALMSLCLPADLLQKKMSA</sequence>
<reference evidence="2 3" key="1">
    <citation type="journal article" date="2024" name="Nat. Commun.">
        <title>Phylogenomics reveals the evolutionary origins of lichenization in chlorophyte algae.</title>
        <authorList>
            <person name="Puginier C."/>
            <person name="Libourel C."/>
            <person name="Otte J."/>
            <person name="Skaloud P."/>
            <person name="Haon M."/>
            <person name="Grisel S."/>
            <person name="Petersen M."/>
            <person name="Berrin J.G."/>
            <person name="Delaux P.M."/>
            <person name="Dal Grande F."/>
            <person name="Keller J."/>
        </authorList>
    </citation>
    <scope>NUCLEOTIDE SEQUENCE [LARGE SCALE GENOMIC DNA]</scope>
    <source>
        <strain evidence="2 3">SAG 2523</strain>
    </source>
</reference>
<dbReference type="AlphaFoldDB" id="A0AAW1TI45"/>
<feature type="region of interest" description="Disordered" evidence="1">
    <location>
        <begin position="220"/>
        <end position="266"/>
    </location>
</feature>